<dbReference type="NCBIfam" id="NF033581">
    <property type="entry name" value="transpos_IS5_4"/>
    <property type="match status" value="1"/>
</dbReference>
<dbReference type="GO" id="GO:0003677">
    <property type="term" value="F:DNA binding"/>
    <property type="evidence" value="ECO:0007669"/>
    <property type="project" value="UniProtKB-KW"/>
</dbReference>
<dbReference type="InterPro" id="IPR047959">
    <property type="entry name" value="Transpos_IS5"/>
</dbReference>
<sequence length="356" mass="39937">MMAMIAPRTDSSFFARQPDVDLLVEEQRISKLQSYVATLARMAELVDFLAIAASVDATCPRPDRSRGGRRPYPTEIMVRMVFLQALYNLSDEECEHQVLDRRSFQCFCMLDGVLHIPDARTLWAFKHRLAQGGLGARAIFDAVSQQLQQHGYIARGGQIVDASIVTAPTTRIKDEERQAINQGNTPEGWSAKRMAHTDQDARWTKKHGKSFYGYKLHANVDARYKLVRRLKISAANIDDGQTLADVLDPSNTCSRVLADRGYDSGANRDLLEEHHLKDRIARRTQAGKAPGTRLKARNRAINRTRARVEHVFAGLHQLGGKTVRALTLARNTLAITLKCVAYNVKRLVWLAAHDPA</sequence>
<keyword evidence="5" id="KW-0233">DNA recombination</keyword>
<dbReference type="EMBL" id="NCTK01000001">
    <property type="protein sequence ID" value="OYQ12524.1"/>
    <property type="molecule type" value="Genomic_DNA"/>
</dbReference>
<dbReference type="AlphaFoldDB" id="A0AAP7ZLF7"/>
<dbReference type="Pfam" id="PF01609">
    <property type="entry name" value="DDE_Tnp_1"/>
    <property type="match status" value="1"/>
</dbReference>
<comment type="caution">
    <text evidence="10">The sequence shown here is derived from an EMBL/GenBank/DDBJ whole genome shotgun (WGS) entry which is preliminary data.</text>
</comment>
<proteinExistence type="inferred from homology"/>
<dbReference type="Proteomes" id="UP000216164">
    <property type="component" value="Unassembled WGS sequence"/>
</dbReference>
<dbReference type="InterPro" id="IPR002559">
    <property type="entry name" value="Transposase_11"/>
</dbReference>
<keyword evidence="4" id="KW-0238">DNA-binding</keyword>
<evidence type="ECO:0000256" key="1">
    <source>
        <dbReference type="ARBA" id="ARBA00003544"/>
    </source>
</evidence>
<organism evidence="10 11">
    <name type="scientific">Ralstonia solanacearum K60</name>
    <dbReference type="NCBI Taxonomy" id="1091042"/>
    <lineage>
        <taxon>Bacteria</taxon>
        <taxon>Pseudomonadati</taxon>
        <taxon>Pseudomonadota</taxon>
        <taxon>Betaproteobacteria</taxon>
        <taxon>Burkholderiales</taxon>
        <taxon>Burkholderiaceae</taxon>
        <taxon>Ralstonia</taxon>
        <taxon>Ralstonia solanacearum species complex</taxon>
    </lineage>
</organism>
<evidence type="ECO:0000313" key="8">
    <source>
        <dbReference type="EMBL" id="OYQ09319.1"/>
    </source>
</evidence>
<gene>
    <name evidence="10" type="ORF">B7R77_04120</name>
    <name evidence="8" type="ORF">B7R77_20500</name>
    <name evidence="9" type="ORF">B7R77_20510</name>
</gene>
<dbReference type="InterPro" id="IPR008490">
    <property type="entry name" value="Transposase_InsH_N"/>
</dbReference>
<dbReference type="GO" id="GO:0004803">
    <property type="term" value="F:transposase activity"/>
    <property type="evidence" value="ECO:0007669"/>
    <property type="project" value="InterPro"/>
</dbReference>
<dbReference type="PANTHER" id="PTHR35604">
    <property type="entry name" value="TRANSPOSASE INSH FOR INSERTION SEQUENCE ELEMENT IS5A-RELATED"/>
    <property type="match status" value="1"/>
</dbReference>
<protein>
    <submittedName>
        <fullName evidence="10">IS5/IS1182 family transposase</fullName>
    </submittedName>
</protein>
<evidence type="ECO:0000256" key="3">
    <source>
        <dbReference type="ARBA" id="ARBA00022578"/>
    </source>
</evidence>
<evidence type="ECO:0000313" key="10">
    <source>
        <dbReference type="EMBL" id="OYQ12524.1"/>
    </source>
</evidence>
<dbReference type="GO" id="GO:0006313">
    <property type="term" value="P:DNA transposition"/>
    <property type="evidence" value="ECO:0007669"/>
    <property type="project" value="InterPro"/>
</dbReference>
<dbReference type="PANTHER" id="PTHR35604:SF2">
    <property type="entry name" value="TRANSPOSASE INSH FOR INSERTION SEQUENCE ELEMENT IS5A-RELATED"/>
    <property type="match status" value="1"/>
</dbReference>
<evidence type="ECO:0000259" key="6">
    <source>
        <dbReference type="Pfam" id="PF01609"/>
    </source>
</evidence>
<evidence type="ECO:0000313" key="9">
    <source>
        <dbReference type="EMBL" id="OYQ09321.1"/>
    </source>
</evidence>
<dbReference type="EMBL" id="NCTK01000002">
    <property type="protein sequence ID" value="OYQ09321.1"/>
    <property type="molecule type" value="Genomic_DNA"/>
</dbReference>
<evidence type="ECO:0000256" key="5">
    <source>
        <dbReference type="ARBA" id="ARBA00023172"/>
    </source>
</evidence>
<evidence type="ECO:0000259" key="7">
    <source>
        <dbReference type="Pfam" id="PF05598"/>
    </source>
</evidence>
<dbReference type="Pfam" id="PF05598">
    <property type="entry name" value="DUF772"/>
    <property type="match status" value="1"/>
</dbReference>
<evidence type="ECO:0000313" key="11">
    <source>
        <dbReference type="Proteomes" id="UP000216164"/>
    </source>
</evidence>
<comment type="similarity">
    <text evidence="2">Belongs to the transposase 11 family.</text>
</comment>
<accession>A0AAP7ZLF7</accession>
<dbReference type="EMBL" id="NCTK01000002">
    <property type="protein sequence ID" value="OYQ09319.1"/>
    <property type="molecule type" value="Genomic_DNA"/>
</dbReference>
<reference evidence="10 11" key="1">
    <citation type="submission" date="2017-04" db="EMBL/GenBank/DDBJ databases">
        <title>Genome Announcement: Closed genomes of Ralstonia solanacearum strains K60, UW551, and UW700.</title>
        <authorList>
            <person name="Hayes M."/>
            <person name="Macintyre A.M."/>
            <person name="Allen C."/>
        </authorList>
    </citation>
    <scope>NUCLEOTIDE SEQUENCE [LARGE SCALE GENOMIC DNA]</scope>
    <source>
        <strain evidence="10 11">UW25</strain>
    </source>
</reference>
<name>A0AAP7ZLF7_RALSL</name>
<evidence type="ECO:0000256" key="4">
    <source>
        <dbReference type="ARBA" id="ARBA00023125"/>
    </source>
</evidence>
<feature type="domain" description="Transposase InsH N-terminal" evidence="7">
    <location>
        <begin position="37"/>
        <end position="128"/>
    </location>
</feature>
<evidence type="ECO:0000256" key="2">
    <source>
        <dbReference type="ARBA" id="ARBA00010075"/>
    </source>
</evidence>
<feature type="domain" description="Transposase IS4-like" evidence="6">
    <location>
        <begin position="157"/>
        <end position="343"/>
    </location>
</feature>
<keyword evidence="3" id="KW-0815">Transposition</keyword>
<comment type="function">
    <text evidence="1">Involved in the transposition of the insertion sequence IS5.</text>
</comment>